<dbReference type="Proteomes" id="UP000805193">
    <property type="component" value="Unassembled WGS sequence"/>
</dbReference>
<accession>A0AC60Q2R0</accession>
<gene>
    <name evidence="1" type="ORF">HPB47_024993</name>
</gene>
<organism evidence="1 2">
    <name type="scientific">Ixodes persulcatus</name>
    <name type="common">Taiga tick</name>
    <dbReference type="NCBI Taxonomy" id="34615"/>
    <lineage>
        <taxon>Eukaryota</taxon>
        <taxon>Metazoa</taxon>
        <taxon>Ecdysozoa</taxon>
        <taxon>Arthropoda</taxon>
        <taxon>Chelicerata</taxon>
        <taxon>Arachnida</taxon>
        <taxon>Acari</taxon>
        <taxon>Parasitiformes</taxon>
        <taxon>Ixodida</taxon>
        <taxon>Ixodoidea</taxon>
        <taxon>Ixodidae</taxon>
        <taxon>Ixodinae</taxon>
        <taxon>Ixodes</taxon>
    </lineage>
</organism>
<sequence length="115" mass="12861">MAGRPCTGGPVRRQRLSEFLFFVSSKNPRCLAAHPKLGDLLFLCADAFVSGFAPTLCGVWVRLGRVEAGAETRHSFRSKQFRKTQRCDLCQQPLRDQGASCKACKYCCHLHCEPK</sequence>
<dbReference type="EMBL" id="JABSTQ010009572">
    <property type="protein sequence ID" value="KAG0427994.1"/>
    <property type="molecule type" value="Genomic_DNA"/>
</dbReference>
<proteinExistence type="predicted"/>
<comment type="caution">
    <text evidence="1">The sequence shown here is derived from an EMBL/GenBank/DDBJ whole genome shotgun (WGS) entry which is preliminary data.</text>
</comment>
<feature type="non-terminal residue" evidence="1">
    <location>
        <position position="115"/>
    </location>
</feature>
<reference evidence="1 2" key="1">
    <citation type="journal article" date="2020" name="Cell">
        <title>Large-Scale Comparative Analyses of Tick Genomes Elucidate Their Genetic Diversity and Vector Capacities.</title>
        <authorList>
            <consortium name="Tick Genome and Microbiome Consortium (TIGMIC)"/>
            <person name="Jia N."/>
            <person name="Wang J."/>
            <person name="Shi W."/>
            <person name="Du L."/>
            <person name="Sun Y."/>
            <person name="Zhan W."/>
            <person name="Jiang J.F."/>
            <person name="Wang Q."/>
            <person name="Zhang B."/>
            <person name="Ji P."/>
            <person name="Bell-Sakyi L."/>
            <person name="Cui X.M."/>
            <person name="Yuan T.T."/>
            <person name="Jiang B.G."/>
            <person name="Yang W.F."/>
            <person name="Lam T.T."/>
            <person name="Chang Q.C."/>
            <person name="Ding S.J."/>
            <person name="Wang X.J."/>
            <person name="Zhu J.G."/>
            <person name="Ruan X.D."/>
            <person name="Zhao L."/>
            <person name="Wei J.T."/>
            <person name="Ye R.Z."/>
            <person name="Que T.C."/>
            <person name="Du C.H."/>
            <person name="Zhou Y.H."/>
            <person name="Cheng J.X."/>
            <person name="Dai P.F."/>
            <person name="Guo W.B."/>
            <person name="Han X.H."/>
            <person name="Huang E.J."/>
            <person name="Li L.F."/>
            <person name="Wei W."/>
            <person name="Gao Y.C."/>
            <person name="Liu J.Z."/>
            <person name="Shao H.Z."/>
            <person name="Wang X."/>
            <person name="Wang C.C."/>
            <person name="Yang T.C."/>
            <person name="Huo Q.B."/>
            <person name="Li W."/>
            <person name="Chen H.Y."/>
            <person name="Chen S.E."/>
            <person name="Zhou L.G."/>
            <person name="Ni X.B."/>
            <person name="Tian J.H."/>
            <person name="Sheng Y."/>
            <person name="Liu T."/>
            <person name="Pan Y.S."/>
            <person name="Xia L.Y."/>
            <person name="Li J."/>
            <person name="Zhao F."/>
            <person name="Cao W.C."/>
        </authorList>
    </citation>
    <scope>NUCLEOTIDE SEQUENCE [LARGE SCALE GENOMIC DNA]</scope>
    <source>
        <strain evidence="1">Iper-2018</strain>
    </source>
</reference>
<name>A0AC60Q2R0_IXOPE</name>
<keyword evidence="2" id="KW-1185">Reference proteome</keyword>
<protein>
    <submittedName>
        <fullName evidence="1">Uncharacterized protein</fullName>
    </submittedName>
</protein>
<evidence type="ECO:0000313" key="1">
    <source>
        <dbReference type="EMBL" id="KAG0427994.1"/>
    </source>
</evidence>
<evidence type="ECO:0000313" key="2">
    <source>
        <dbReference type="Proteomes" id="UP000805193"/>
    </source>
</evidence>